<reference evidence="4 5" key="1">
    <citation type="submission" date="2018-03" db="EMBL/GenBank/DDBJ databases">
        <title>Genomic Encyclopedia of Archaeal and Bacterial Type Strains, Phase II (KMG-II): from individual species to whole genera.</title>
        <authorList>
            <person name="Goeker M."/>
        </authorList>
    </citation>
    <scope>NUCLEOTIDE SEQUENCE [LARGE SCALE GENOMIC DNA]</scope>
    <source>
        <strain evidence="4 5">DSM 100212</strain>
    </source>
</reference>
<evidence type="ECO:0000256" key="2">
    <source>
        <dbReference type="PROSITE-ProRule" id="PRU00409"/>
    </source>
</evidence>
<dbReference type="Gene3D" id="3.30.470.20">
    <property type="entry name" value="ATP-grasp fold, B domain"/>
    <property type="match status" value="1"/>
</dbReference>
<dbReference type="SUPFAM" id="SSF56059">
    <property type="entry name" value="Glutathione synthetase ATP-binding domain-like"/>
    <property type="match status" value="1"/>
</dbReference>
<dbReference type="GO" id="GO:0006099">
    <property type="term" value="P:tricarboxylic acid cycle"/>
    <property type="evidence" value="ECO:0007669"/>
    <property type="project" value="UniProtKB-KW"/>
</dbReference>
<dbReference type="InterPro" id="IPR036291">
    <property type="entry name" value="NAD(P)-bd_dom_sf"/>
</dbReference>
<dbReference type="Gene3D" id="3.40.50.720">
    <property type="entry name" value="NAD(P)-binding Rossmann-like Domain"/>
    <property type="match status" value="1"/>
</dbReference>
<dbReference type="InterPro" id="IPR003781">
    <property type="entry name" value="CoA-bd"/>
</dbReference>
<organism evidence="4 5">
    <name type="scientific">Donghicola tyrosinivorans</name>
    <dbReference type="NCBI Taxonomy" id="1652492"/>
    <lineage>
        <taxon>Bacteria</taxon>
        <taxon>Pseudomonadati</taxon>
        <taxon>Pseudomonadota</taxon>
        <taxon>Alphaproteobacteria</taxon>
        <taxon>Rhodobacterales</taxon>
        <taxon>Roseobacteraceae</taxon>
        <taxon>Donghicola</taxon>
    </lineage>
</organism>
<dbReference type="InterPro" id="IPR032875">
    <property type="entry name" value="Succ_CoA_lig_flav_dom"/>
</dbReference>
<evidence type="ECO:0000259" key="3">
    <source>
        <dbReference type="PROSITE" id="PS50975"/>
    </source>
</evidence>
<gene>
    <name evidence="4" type="ORF">CLV74_11937</name>
</gene>
<evidence type="ECO:0000313" key="4">
    <source>
        <dbReference type="EMBL" id="PRY84940.1"/>
    </source>
</evidence>
<dbReference type="Pfam" id="PF13607">
    <property type="entry name" value="Succ_CoA_lig"/>
    <property type="match status" value="1"/>
</dbReference>
<name>A0A2T0WE02_9RHOB</name>
<dbReference type="Pfam" id="PF13380">
    <property type="entry name" value="CoA_binding_2"/>
    <property type="match status" value="1"/>
</dbReference>
<evidence type="ECO:0000256" key="1">
    <source>
        <dbReference type="ARBA" id="ARBA00022532"/>
    </source>
</evidence>
<protein>
    <submittedName>
        <fullName evidence="4">Acyl-CoA synthetase (NDP forming)</fullName>
    </submittedName>
</protein>
<dbReference type="SUPFAM" id="SSF51735">
    <property type="entry name" value="NAD(P)-binding Rossmann-fold domains"/>
    <property type="match status" value="1"/>
</dbReference>
<keyword evidence="1" id="KW-0816">Tricarboxylic acid cycle</keyword>
<keyword evidence="5" id="KW-1185">Reference proteome</keyword>
<dbReference type="InterPro" id="IPR013815">
    <property type="entry name" value="ATP_grasp_subdomain_1"/>
</dbReference>
<comment type="caution">
    <text evidence="4">The sequence shown here is derived from an EMBL/GenBank/DDBJ whole genome shotgun (WGS) entry which is preliminary data.</text>
</comment>
<dbReference type="PROSITE" id="PS50975">
    <property type="entry name" value="ATP_GRASP"/>
    <property type="match status" value="1"/>
</dbReference>
<dbReference type="Proteomes" id="UP000238392">
    <property type="component" value="Unassembled WGS sequence"/>
</dbReference>
<dbReference type="Gene3D" id="3.40.50.261">
    <property type="entry name" value="Succinyl-CoA synthetase domains"/>
    <property type="match status" value="2"/>
</dbReference>
<dbReference type="PANTHER" id="PTHR42793:SF4">
    <property type="entry name" value="BLL6376 PROTEIN"/>
    <property type="match status" value="1"/>
</dbReference>
<keyword evidence="2" id="KW-0547">Nucleotide-binding</keyword>
<dbReference type="Pfam" id="PF13549">
    <property type="entry name" value="ATP-grasp_5"/>
    <property type="match status" value="1"/>
</dbReference>
<accession>A0A2T0WE02</accession>
<dbReference type="InterPro" id="IPR016102">
    <property type="entry name" value="Succinyl-CoA_synth-like"/>
</dbReference>
<dbReference type="Gene3D" id="3.30.1490.20">
    <property type="entry name" value="ATP-grasp fold, A domain"/>
    <property type="match status" value="1"/>
</dbReference>
<sequence>MQRLFQPRSIAVIGGGTWCANVIRECQRIGFTGQLWPVHPSRPEIAGVPAFQDLDHLPMAPDAAFVGVNRSATVDVVRCLSAMGAGGAVCFASGFREALGEMADGNDLQEALVDAAGQMPILGPNCYGYVNALDGAALWPDVHGMTRCDSGVAIVGQSSNVAINLTMQVRGLPIAYAVTVGNQAQTGMAQIGEALLADPRVTGLGLHIEGISDLRAYEALAATAHRLGKPVVVMKVGASEQARTATVSHTASLAGSDAGARALMARLGFAIVDSPATLLETLKILHLTGGLASRRIASMSCSGGEASLMADLGQALGVEYPPLGQAQAAALRTALGPKVALANPLDYHTYIWGDQAALTGCFSAMMQGDLALGCVVLDFPRQDRFDAPEWQLVLNAVAETRLETGKPMALLASMPEGMPEAVAVKAIKAGVIPLCGMADGLKAIAASAAVAAPNSEPLLMPNVASPAQTLDEGQAKALLARFGLSVPRNALAHSGEEAARIATEIGFPVVLKGLGIAHKTEAGAVAVGLSSSQAVLEAAKAMPCDRFLVEEMIDDAVAELLIGVVCDPAHGFVLTLGAGGVLTEILADTVSLLLPVTEGDIRDALASLRAVPLLFGYRGRRAADIGFVVEAVLSVQSFVTAHAAQVQEVEINPLLCCPSGAVAVDALIRLGEAT</sequence>
<dbReference type="AlphaFoldDB" id="A0A2T0WE02"/>
<feature type="domain" description="ATP-grasp" evidence="3">
    <location>
        <begin position="476"/>
        <end position="672"/>
    </location>
</feature>
<proteinExistence type="predicted"/>
<dbReference type="SUPFAM" id="SSF52210">
    <property type="entry name" value="Succinyl-CoA synthetase domains"/>
    <property type="match status" value="2"/>
</dbReference>
<dbReference type="EMBL" id="PVTQ01000019">
    <property type="protein sequence ID" value="PRY84940.1"/>
    <property type="molecule type" value="Genomic_DNA"/>
</dbReference>
<keyword evidence="2" id="KW-0067">ATP-binding</keyword>
<dbReference type="SMART" id="SM00881">
    <property type="entry name" value="CoA_binding"/>
    <property type="match status" value="1"/>
</dbReference>
<dbReference type="GO" id="GO:0046872">
    <property type="term" value="F:metal ion binding"/>
    <property type="evidence" value="ECO:0007669"/>
    <property type="project" value="InterPro"/>
</dbReference>
<dbReference type="InterPro" id="IPR011761">
    <property type="entry name" value="ATP-grasp"/>
</dbReference>
<dbReference type="RefSeq" id="WP_245888617.1">
    <property type="nucleotide sequence ID" value="NZ_PVTQ01000019.1"/>
</dbReference>
<dbReference type="GO" id="GO:0005524">
    <property type="term" value="F:ATP binding"/>
    <property type="evidence" value="ECO:0007669"/>
    <property type="project" value="UniProtKB-UniRule"/>
</dbReference>
<evidence type="ECO:0000313" key="5">
    <source>
        <dbReference type="Proteomes" id="UP000238392"/>
    </source>
</evidence>
<dbReference type="PANTHER" id="PTHR42793">
    <property type="entry name" value="COA BINDING DOMAIN CONTAINING PROTEIN"/>
    <property type="match status" value="1"/>
</dbReference>